<accession>A0ABP8UK62</accession>
<dbReference type="Proteomes" id="UP001501442">
    <property type="component" value="Unassembled WGS sequence"/>
</dbReference>
<evidence type="ECO:0000313" key="3">
    <source>
        <dbReference type="Proteomes" id="UP001501442"/>
    </source>
</evidence>
<dbReference type="RefSeq" id="WP_345434941.1">
    <property type="nucleotide sequence ID" value="NZ_BAABHK010000010.1"/>
</dbReference>
<dbReference type="EMBL" id="BAABHK010000010">
    <property type="protein sequence ID" value="GAA4631945.1"/>
    <property type="molecule type" value="Genomic_DNA"/>
</dbReference>
<name>A0ABP8UK62_9ACTN</name>
<dbReference type="InterPro" id="IPR043917">
    <property type="entry name" value="DUF5753"/>
</dbReference>
<dbReference type="Pfam" id="PF19054">
    <property type="entry name" value="DUF5753"/>
    <property type="match status" value="1"/>
</dbReference>
<organism evidence="2 3">
    <name type="scientific">Actinoallomurus vinaceus</name>
    <dbReference type="NCBI Taxonomy" id="1080074"/>
    <lineage>
        <taxon>Bacteria</taxon>
        <taxon>Bacillati</taxon>
        <taxon>Actinomycetota</taxon>
        <taxon>Actinomycetes</taxon>
        <taxon>Streptosporangiales</taxon>
        <taxon>Thermomonosporaceae</taxon>
        <taxon>Actinoallomurus</taxon>
    </lineage>
</organism>
<sequence length="203" mass="22985">MANGRHFVRLFTFAQEGHDPNWFREHLLYEARAYALRIFEPLIIPGLLQTEDYARVAIATEGSGDPEADLKLRMDRQRILTRKNPPRLHVLLDEGVLDRPVGGAKVMREQLARLLEVSEQPDVVVRVYPRSAGYYLGLTGAFKIMSCDPEGDIAYTEAAEGGRLVLDGPGVRRFVVRFDEIGADCLSRSASRDLIKRVMEEMR</sequence>
<gene>
    <name evidence="2" type="ORF">GCM10023196_063330</name>
</gene>
<proteinExistence type="predicted"/>
<reference evidence="3" key="1">
    <citation type="journal article" date="2019" name="Int. J. Syst. Evol. Microbiol.">
        <title>The Global Catalogue of Microorganisms (GCM) 10K type strain sequencing project: providing services to taxonomists for standard genome sequencing and annotation.</title>
        <authorList>
            <consortium name="The Broad Institute Genomics Platform"/>
            <consortium name="The Broad Institute Genome Sequencing Center for Infectious Disease"/>
            <person name="Wu L."/>
            <person name="Ma J."/>
        </authorList>
    </citation>
    <scope>NUCLEOTIDE SEQUENCE [LARGE SCALE GENOMIC DNA]</scope>
    <source>
        <strain evidence="3">JCM 17939</strain>
    </source>
</reference>
<evidence type="ECO:0000259" key="1">
    <source>
        <dbReference type="Pfam" id="PF19054"/>
    </source>
</evidence>
<evidence type="ECO:0000313" key="2">
    <source>
        <dbReference type="EMBL" id="GAA4631945.1"/>
    </source>
</evidence>
<comment type="caution">
    <text evidence="2">The sequence shown here is derived from an EMBL/GenBank/DDBJ whole genome shotgun (WGS) entry which is preliminary data.</text>
</comment>
<keyword evidence="3" id="KW-1185">Reference proteome</keyword>
<protein>
    <recommendedName>
        <fullName evidence="1">DUF5753 domain-containing protein</fullName>
    </recommendedName>
</protein>
<feature type="domain" description="DUF5753" evidence="1">
    <location>
        <begin position="23"/>
        <end position="197"/>
    </location>
</feature>